<sequence>MKDTEAFPGRAILWGLGGGGESMAEKSMLCWARSSLSREGCLYPFPLFLYFHLLFLCFLLKALDAVSPQLLCADGALSHPRISGFIPGIPKLDPPAVLGTTIPIIPDHWSC</sequence>
<proteinExistence type="predicted"/>
<evidence type="ECO:0000313" key="1">
    <source>
        <dbReference type="EMBL" id="CAI5775044.1"/>
    </source>
</evidence>
<accession>A0AA35P4V0</accession>
<dbReference type="Proteomes" id="UP001178461">
    <property type="component" value="Chromosome 5"/>
</dbReference>
<dbReference type="AlphaFoldDB" id="A0AA35P4V0"/>
<reference evidence="1" key="1">
    <citation type="submission" date="2022-12" db="EMBL/GenBank/DDBJ databases">
        <authorList>
            <person name="Alioto T."/>
            <person name="Alioto T."/>
            <person name="Gomez Garrido J."/>
        </authorList>
    </citation>
    <scope>NUCLEOTIDE SEQUENCE</scope>
</reference>
<keyword evidence="2" id="KW-1185">Reference proteome</keyword>
<name>A0AA35P4V0_9SAUR</name>
<protein>
    <submittedName>
        <fullName evidence="1">Uncharacterized protein</fullName>
    </submittedName>
</protein>
<dbReference type="EMBL" id="OX395130">
    <property type="protein sequence ID" value="CAI5775044.1"/>
    <property type="molecule type" value="Genomic_DNA"/>
</dbReference>
<organism evidence="1 2">
    <name type="scientific">Podarcis lilfordi</name>
    <name type="common">Lilford's wall lizard</name>
    <dbReference type="NCBI Taxonomy" id="74358"/>
    <lineage>
        <taxon>Eukaryota</taxon>
        <taxon>Metazoa</taxon>
        <taxon>Chordata</taxon>
        <taxon>Craniata</taxon>
        <taxon>Vertebrata</taxon>
        <taxon>Euteleostomi</taxon>
        <taxon>Lepidosauria</taxon>
        <taxon>Squamata</taxon>
        <taxon>Bifurcata</taxon>
        <taxon>Unidentata</taxon>
        <taxon>Episquamata</taxon>
        <taxon>Laterata</taxon>
        <taxon>Lacertibaenia</taxon>
        <taxon>Lacertidae</taxon>
        <taxon>Podarcis</taxon>
    </lineage>
</organism>
<gene>
    <name evidence="1" type="ORF">PODLI_1B020715</name>
</gene>
<evidence type="ECO:0000313" key="2">
    <source>
        <dbReference type="Proteomes" id="UP001178461"/>
    </source>
</evidence>